<proteinExistence type="inferred from homology"/>
<comment type="caution">
    <text evidence="3">The sequence shown here is derived from an EMBL/GenBank/DDBJ whole genome shotgun (WGS) entry which is preliminary data.</text>
</comment>
<evidence type="ECO:0000313" key="4">
    <source>
        <dbReference type="Proteomes" id="UP001168640"/>
    </source>
</evidence>
<dbReference type="RefSeq" id="WP_302909302.1">
    <property type="nucleotide sequence ID" value="NZ_JAUMIS010000001.1"/>
</dbReference>
<evidence type="ECO:0000256" key="2">
    <source>
        <dbReference type="SAM" id="MobiDB-lite"/>
    </source>
</evidence>
<name>A0ABT8VZF7_9GAMM</name>
<accession>A0ABT8VZF7</accession>
<dbReference type="PANTHER" id="PTHR33383:SF1">
    <property type="entry name" value="MEMBRANE PROTEIN INSERTION EFFICIENCY FACTOR-RELATED"/>
    <property type="match status" value="1"/>
</dbReference>
<sequence length="98" mass="11075">MRKLLLLPIRFYQYAISPMMASHCRHYPTCSQYAVEAITHHGALKGLLLATKRLSRCHPWSEGGYDPVPGTEPQPEASCDRHELGPKAHSPTTIRTRH</sequence>
<dbReference type="Pfam" id="PF01809">
    <property type="entry name" value="YidD"/>
    <property type="match status" value="1"/>
</dbReference>
<dbReference type="PANTHER" id="PTHR33383">
    <property type="entry name" value="MEMBRANE PROTEIN INSERTION EFFICIENCY FACTOR-RELATED"/>
    <property type="match status" value="1"/>
</dbReference>
<gene>
    <name evidence="3" type="primary">yidD</name>
    <name evidence="3" type="ORF">QVZ43_06550</name>
</gene>
<keyword evidence="1" id="KW-1003">Cell membrane</keyword>
<comment type="subcellular location">
    <subcellularLocation>
        <location evidence="1">Cell membrane</location>
        <topology evidence="1">Peripheral membrane protein</topology>
        <orientation evidence="1">Cytoplasmic side</orientation>
    </subcellularLocation>
</comment>
<dbReference type="InterPro" id="IPR002696">
    <property type="entry name" value="Membr_insert_effic_factor_YidD"/>
</dbReference>
<organism evidence="3 4">
    <name type="scientific">Marinobacter suaedae</name>
    <dbReference type="NCBI Taxonomy" id="3057675"/>
    <lineage>
        <taxon>Bacteria</taxon>
        <taxon>Pseudomonadati</taxon>
        <taxon>Pseudomonadota</taxon>
        <taxon>Gammaproteobacteria</taxon>
        <taxon>Pseudomonadales</taxon>
        <taxon>Marinobacteraceae</taxon>
        <taxon>Marinobacter</taxon>
    </lineage>
</organism>
<dbReference type="EMBL" id="JAUMIS010000001">
    <property type="protein sequence ID" value="MDO3721378.1"/>
    <property type="molecule type" value="Genomic_DNA"/>
</dbReference>
<dbReference type="HAMAP" id="MF_00386">
    <property type="entry name" value="UPF0161_YidD"/>
    <property type="match status" value="1"/>
</dbReference>
<feature type="region of interest" description="Disordered" evidence="2">
    <location>
        <begin position="62"/>
        <end position="98"/>
    </location>
</feature>
<dbReference type="Proteomes" id="UP001168640">
    <property type="component" value="Unassembled WGS sequence"/>
</dbReference>
<comment type="similarity">
    <text evidence="1">Belongs to the UPF0161 family.</text>
</comment>
<keyword evidence="1" id="KW-0472">Membrane</keyword>
<evidence type="ECO:0000256" key="1">
    <source>
        <dbReference type="HAMAP-Rule" id="MF_00386"/>
    </source>
</evidence>
<dbReference type="NCBIfam" id="TIGR00278">
    <property type="entry name" value="membrane protein insertion efficiency factor YidD"/>
    <property type="match status" value="1"/>
</dbReference>
<reference evidence="3" key="1">
    <citation type="submission" date="2023-07" db="EMBL/GenBank/DDBJ databases">
        <title>Marinobacter sp. chi1 genome sequencing and assembly.</title>
        <authorList>
            <person name="Park S."/>
        </authorList>
    </citation>
    <scope>NUCLEOTIDE SEQUENCE</scope>
    <source>
        <strain evidence="3">Chi1</strain>
    </source>
</reference>
<keyword evidence="4" id="KW-1185">Reference proteome</keyword>
<evidence type="ECO:0000313" key="3">
    <source>
        <dbReference type="EMBL" id="MDO3721378.1"/>
    </source>
</evidence>
<protein>
    <recommendedName>
        <fullName evidence="1">Putative membrane protein insertion efficiency factor</fullName>
    </recommendedName>
</protein>
<dbReference type="SMART" id="SM01234">
    <property type="entry name" value="Haemolytic"/>
    <property type="match status" value="1"/>
</dbReference>
<comment type="function">
    <text evidence="1">Could be involved in insertion of integral membrane proteins into the membrane.</text>
</comment>